<reference evidence="1" key="1">
    <citation type="journal article" date="2019" name="bioRxiv">
        <title>The Genome of the Zebra Mussel, Dreissena polymorpha: A Resource for Invasive Species Research.</title>
        <authorList>
            <person name="McCartney M.A."/>
            <person name="Auch B."/>
            <person name="Kono T."/>
            <person name="Mallez S."/>
            <person name="Zhang Y."/>
            <person name="Obille A."/>
            <person name="Becker A."/>
            <person name="Abrahante J.E."/>
            <person name="Garbe J."/>
            <person name="Badalamenti J.P."/>
            <person name="Herman A."/>
            <person name="Mangelson H."/>
            <person name="Liachko I."/>
            <person name="Sullivan S."/>
            <person name="Sone E.D."/>
            <person name="Koren S."/>
            <person name="Silverstein K.A.T."/>
            <person name="Beckman K.B."/>
            <person name="Gohl D.M."/>
        </authorList>
    </citation>
    <scope>NUCLEOTIDE SEQUENCE</scope>
    <source>
        <strain evidence="1">Duluth1</strain>
        <tissue evidence="1">Whole animal</tissue>
    </source>
</reference>
<reference evidence="1" key="2">
    <citation type="submission" date="2020-11" db="EMBL/GenBank/DDBJ databases">
        <authorList>
            <person name="McCartney M.A."/>
            <person name="Auch B."/>
            <person name="Kono T."/>
            <person name="Mallez S."/>
            <person name="Becker A."/>
            <person name="Gohl D.M."/>
            <person name="Silverstein K.A.T."/>
            <person name="Koren S."/>
            <person name="Bechman K.B."/>
            <person name="Herman A."/>
            <person name="Abrahante J.E."/>
            <person name="Garbe J."/>
        </authorList>
    </citation>
    <scope>NUCLEOTIDE SEQUENCE</scope>
    <source>
        <strain evidence="1">Duluth1</strain>
        <tissue evidence="1">Whole animal</tissue>
    </source>
</reference>
<name>A0A9D4BHD1_DREPO</name>
<protein>
    <submittedName>
        <fullName evidence="1">Uncharacterized protein</fullName>
    </submittedName>
</protein>
<dbReference type="Proteomes" id="UP000828390">
    <property type="component" value="Unassembled WGS sequence"/>
</dbReference>
<sequence length="98" mass="11015">MFTRKGRAIDNIPLSSAALHQHIKRAAYQAGFCWRHSLRKQQEPQPPSSLGWKRNKGGMWEPFCTTLQQASESCAELIRCGCKVKMAAEDVASVLKQL</sequence>
<gene>
    <name evidence="1" type="ORF">DPMN_081028</name>
</gene>
<evidence type="ECO:0000313" key="2">
    <source>
        <dbReference type="Proteomes" id="UP000828390"/>
    </source>
</evidence>
<accession>A0A9D4BHD1</accession>
<keyword evidence="2" id="KW-1185">Reference proteome</keyword>
<organism evidence="1 2">
    <name type="scientific">Dreissena polymorpha</name>
    <name type="common">Zebra mussel</name>
    <name type="synonym">Mytilus polymorpha</name>
    <dbReference type="NCBI Taxonomy" id="45954"/>
    <lineage>
        <taxon>Eukaryota</taxon>
        <taxon>Metazoa</taxon>
        <taxon>Spiralia</taxon>
        <taxon>Lophotrochozoa</taxon>
        <taxon>Mollusca</taxon>
        <taxon>Bivalvia</taxon>
        <taxon>Autobranchia</taxon>
        <taxon>Heteroconchia</taxon>
        <taxon>Euheterodonta</taxon>
        <taxon>Imparidentia</taxon>
        <taxon>Neoheterodontei</taxon>
        <taxon>Myida</taxon>
        <taxon>Dreissenoidea</taxon>
        <taxon>Dreissenidae</taxon>
        <taxon>Dreissena</taxon>
    </lineage>
</organism>
<comment type="caution">
    <text evidence="1">The sequence shown here is derived from an EMBL/GenBank/DDBJ whole genome shotgun (WGS) entry which is preliminary data.</text>
</comment>
<dbReference type="AlphaFoldDB" id="A0A9D4BHD1"/>
<proteinExistence type="predicted"/>
<evidence type="ECO:0000313" key="1">
    <source>
        <dbReference type="EMBL" id="KAH3693593.1"/>
    </source>
</evidence>
<dbReference type="EMBL" id="JAIWYP010000016">
    <property type="protein sequence ID" value="KAH3693593.1"/>
    <property type="molecule type" value="Genomic_DNA"/>
</dbReference>